<keyword evidence="1" id="KW-0812">Transmembrane</keyword>
<feature type="transmembrane region" description="Helical" evidence="1">
    <location>
        <begin position="55"/>
        <end position="75"/>
    </location>
</feature>
<dbReference type="AlphaFoldDB" id="A0A7R9Y3S8"/>
<dbReference type="GO" id="GO:0006629">
    <property type="term" value="P:lipid metabolic process"/>
    <property type="evidence" value="ECO:0007669"/>
    <property type="project" value="InterPro"/>
</dbReference>
<sequence>MRGAAEVRAAAAPAVKAPPPLLERRAPHGAPPVTFAQLKAAVPAHCFERSALRSLAHLAADLACVGACLGFALWLDASPMVAAWPAAVRYAAWGAYALACGCFGTGLWVLAHECGHGAFSASPLLNDLVGFVVHSFLGVPYFSWKYSHARHHGGTNSMERDEVFVPMREAEAPLMNFSWGYSLPVRLFYMVVTFTAGWPLYLAVNAASRKHDGRALVSHFDPTAPIFNKRERAYVLLSDAGLIGAGYGLWRVAQAFGYDALARYYVAPLMVVNFWLVMITWLQHTHPSVPHYSGEQWTWLKGALSTVDRSYGYVLDRVFHRIADLHVAHHLFSYIPFYHAEEVTKIIKPMLGEYYLEDTRPIFKALWEDWAACRYVAPEDESGPDVLWWQVASRPAKSKST</sequence>
<dbReference type="InterPro" id="IPR005804">
    <property type="entry name" value="FA_desaturase_dom"/>
</dbReference>
<evidence type="ECO:0000256" key="1">
    <source>
        <dbReference type="SAM" id="Phobius"/>
    </source>
</evidence>
<feature type="transmembrane region" description="Helical" evidence="1">
    <location>
        <begin position="233"/>
        <end position="250"/>
    </location>
</feature>
<dbReference type="Pfam" id="PF00487">
    <property type="entry name" value="FA_desaturase"/>
    <property type="match status" value="1"/>
</dbReference>
<dbReference type="EMBL" id="HBDZ01010739">
    <property type="protein sequence ID" value="CAD8243541.1"/>
    <property type="molecule type" value="Transcribed_RNA"/>
</dbReference>
<name>A0A7R9Y3S8_9VIRI</name>
<gene>
    <name evidence="3" type="ORF">PCOL08062_LOCUS8179</name>
</gene>
<organism evidence="3">
    <name type="scientific">Prasinoderma coloniale</name>
    <dbReference type="NCBI Taxonomy" id="156133"/>
    <lineage>
        <taxon>Eukaryota</taxon>
        <taxon>Viridiplantae</taxon>
        <taxon>Prasinodermophyta</taxon>
        <taxon>Prasinodermophyceae</taxon>
        <taxon>Prasinodermales</taxon>
        <taxon>Prasinodermaceae</taxon>
        <taxon>Prasinoderma</taxon>
    </lineage>
</organism>
<dbReference type="PANTHER" id="PTHR32100">
    <property type="entry name" value="OMEGA-6 FATTY ACID DESATURASE, CHLOROPLASTIC"/>
    <property type="match status" value="1"/>
</dbReference>
<evidence type="ECO:0000259" key="2">
    <source>
        <dbReference type="Pfam" id="PF00487"/>
    </source>
</evidence>
<feature type="transmembrane region" description="Helical" evidence="1">
    <location>
        <begin position="90"/>
        <end position="111"/>
    </location>
</feature>
<reference evidence="3" key="1">
    <citation type="submission" date="2021-01" db="EMBL/GenBank/DDBJ databases">
        <authorList>
            <person name="Corre E."/>
            <person name="Pelletier E."/>
            <person name="Niang G."/>
            <person name="Scheremetjew M."/>
            <person name="Finn R."/>
            <person name="Kale V."/>
            <person name="Holt S."/>
            <person name="Cochrane G."/>
            <person name="Meng A."/>
            <person name="Brown T."/>
            <person name="Cohen L."/>
        </authorList>
    </citation>
    <scope>NUCLEOTIDE SEQUENCE</scope>
    <source>
        <strain evidence="3">CCMP1413</strain>
    </source>
</reference>
<dbReference type="GO" id="GO:0016491">
    <property type="term" value="F:oxidoreductase activity"/>
    <property type="evidence" value="ECO:0007669"/>
    <property type="project" value="InterPro"/>
</dbReference>
<evidence type="ECO:0000313" key="3">
    <source>
        <dbReference type="EMBL" id="CAD8243541.1"/>
    </source>
</evidence>
<proteinExistence type="predicted"/>
<keyword evidence="1" id="KW-1133">Transmembrane helix</keyword>
<feature type="transmembrane region" description="Helical" evidence="1">
    <location>
        <begin position="123"/>
        <end position="144"/>
    </location>
</feature>
<protein>
    <recommendedName>
        <fullName evidence="2">Fatty acid desaturase domain-containing protein</fullName>
    </recommendedName>
</protein>
<feature type="domain" description="Fatty acid desaturase" evidence="2">
    <location>
        <begin position="92"/>
        <end position="357"/>
    </location>
</feature>
<dbReference type="InterPro" id="IPR012171">
    <property type="entry name" value="Fatty_acid_desaturase"/>
</dbReference>
<accession>A0A7R9Y3S8</accession>
<feature type="transmembrane region" description="Helical" evidence="1">
    <location>
        <begin position="262"/>
        <end position="282"/>
    </location>
</feature>
<feature type="transmembrane region" description="Helical" evidence="1">
    <location>
        <begin position="187"/>
        <end position="204"/>
    </location>
</feature>
<keyword evidence="1" id="KW-0472">Membrane</keyword>
<dbReference type="CDD" id="cd03507">
    <property type="entry name" value="Delta12-FADS-like"/>
    <property type="match status" value="1"/>
</dbReference>